<dbReference type="EMBL" id="OAPG01000011">
    <property type="protein sequence ID" value="SNX85725.1"/>
    <property type="molecule type" value="Genomic_DNA"/>
</dbReference>
<dbReference type="PANTHER" id="PTHR34826">
    <property type="entry name" value="UPF0590 PROTEIN C409.17C"/>
    <property type="match status" value="1"/>
</dbReference>
<evidence type="ECO:0000313" key="3">
    <source>
        <dbReference type="Proteomes" id="UP001294444"/>
    </source>
</evidence>
<evidence type="ECO:0000259" key="1">
    <source>
        <dbReference type="Pfam" id="PF08588"/>
    </source>
</evidence>
<evidence type="ECO:0000313" key="2">
    <source>
        <dbReference type="EMBL" id="SNX85725.1"/>
    </source>
</evidence>
<dbReference type="InterPro" id="IPR013897">
    <property type="entry name" value="Duc1"/>
</dbReference>
<feature type="domain" description="Domain of unknown function at the cortex 1" evidence="1">
    <location>
        <begin position="5"/>
        <end position="288"/>
    </location>
</feature>
<organism evidence="2 3">
    <name type="scientific">Melanopsichium pennsylvanicum</name>
    <dbReference type="NCBI Taxonomy" id="63383"/>
    <lineage>
        <taxon>Eukaryota</taxon>
        <taxon>Fungi</taxon>
        <taxon>Dikarya</taxon>
        <taxon>Basidiomycota</taxon>
        <taxon>Ustilaginomycotina</taxon>
        <taxon>Ustilaginomycetes</taxon>
        <taxon>Ustilaginales</taxon>
        <taxon>Ustilaginaceae</taxon>
        <taxon>Melanopsichium</taxon>
    </lineage>
</organism>
<keyword evidence="3" id="KW-1185">Reference proteome</keyword>
<sequence length="293" mass="33642">MAPSLKVSAGPSVDKLQTVAVNHDDMPTVIDSELFHGRIAVRIKDFTGHDPDGISHQKDTPYFDSGHGKNQSWSMQIQGRFKQPVNADDLVFGNEFDKPIKDHLPYGTSLALQFVRVIDPNLQHDLYAQKPHAWSPYLATMPRINSVNLSDNNNNDDQDNMDDFEKWPKFPIHPDYVEDDITSLIPNQLVEKEKSTVDNFKGIDKAHEYRQRFLGNRAHRQAITIQPYQLICADFFNGFISFNDLTLHIPFSGGLKFDLKKYWDGQPVRYICKDSKQDKVFFVIQFDIADLDQ</sequence>
<dbReference type="PANTHER" id="PTHR34826:SF2">
    <property type="entry name" value="UPF0590 PROTEIN C409.17C"/>
    <property type="match status" value="1"/>
</dbReference>
<comment type="caution">
    <text evidence="2">The sequence shown here is derived from an EMBL/GenBank/DDBJ whole genome shotgun (WGS) entry which is preliminary data.</text>
</comment>
<proteinExistence type="predicted"/>
<dbReference type="Pfam" id="PF08588">
    <property type="entry name" value="Duc1"/>
    <property type="match status" value="1"/>
</dbReference>
<reference evidence="2" key="1">
    <citation type="submission" date="2023-10" db="EMBL/GenBank/DDBJ databases">
        <authorList>
            <person name="Guldener U."/>
        </authorList>
    </citation>
    <scope>NUCLEOTIDE SEQUENCE</scope>
    <source>
        <strain evidence="2">Mp4</strain>
    </source>
</reference>
<dbReference type="AlphaFoldDB" id="A0AAJ5C6D1"/>
<protein>
    <recommendedName>
        <fullName evidence="1">Domain of unknown function at the cortex 1 domain-containing protein</fullName>
    </recommendedName>
</protein>
<dbReference type="Proteomes" id="UP001294444">
    <property type="component" value="Unassembled WGS sequence"/>
</dbReference>
<name>A0AAJ5C6D1_9BASI</name>
<accession>A0AAJ5C6D1</accession>
<gene>
    <name evidence="2" type="ORF">MEPE_04434</name>
</gene>